<dbReference type="InParanoid" id="D6Z1G9"/>
<keyword evidence="12" id="KW-1185">Reference proteome</keyword>
<dbReference type="InterPro" id="IPR018704">
    <property type="entry name" value="SecYEG/CpoB_TPR"/>
</dbReference>
<keyword evidence="5 9" id="KW-0472">Membrane</keyword>
<name>D6Z1G9_DESAT</name>
<evidence type="ECO:0000256" key="2">
    <source>
        <dbReference type="ARBA" id="ARBA00022475"/>
    </source>
</evidence>
<dbReference type="Gene3D" id="1.25.40.10">
    <property type="entry name" value="Tetratricopeptide repeat domain"/>
    <property type="match status" value="1"/>
</dbReference>
<evidence type="ECO:0000256" key="6">
    <source>
        <dbReference type="ARBA" id="ARBA00023186"/>
    </source>
</evidence>
<dbReference type="GO" id="GO:0044877">
    <property type="term" value="F:protein-containing complex binding"/>
    <property type="evidence" value="ECO:0007669"/>
    <property type="project" value="InterPro"/>
</dbReference>
<dbReference type="OrthoDB" id="5432165at2"/>
<keyword evidence="6" id="KW-0143">Chaperone</keyword>
<evidence type="ECO:0000256" key="5">
    <source>
        <dbReference type="ARBA" id="ARBA00023136"/>
    </source>
</evidence>
<evidence type="ECO:0000256" key="3">
    <source>
        <dbReference type="ARBA" id="ARBA00022692"/>
    </source>
</evidence>
<dbReference type="Pfam" id="PF09976">
    <property type="entry name" value="TPR_21"/>
    <property type="match status" value="1"/>
</dbReference>
<evidence type="ECO:0000256" key="8">
    <source>
        <dbReference type="ARBA" id="ARBA00024235"/>
    </source>
</evidence>
<dbReference type="PANTHER" id="PTHR38035:SF1">
    <property type="entry name" value="ANCILLARY SECYEG TRANSLOCON SUBUNIT"/>
    <property type="match status" value="1"/>
</dbReference>
<dbReference type="InterPro" id="IPR011990">
    <property type="entry name" value="TPR-like_helical_dom_sf"/>
</dbReference>
<dbReference type="STRING" id="589865.DaAHT2_0720"/>
<comment type="subcellular location">
    <subcellularLocation>
        <location evidence="1">Cell membrane</location>
        <topology evidence="1">Single-pass type II membrane protein</topology>
    </subcellularLocation>
</comment>
<evidence type="ECO:0000256" key="7">
    <source>
        <dbReference type="ARBA" id="ARBA00024197"/>
    </source>
</evidence>
<accession>D6Z1G9</accession>
<dbReference type="EMBL" id="CP001940">
    <property type="protein sequence ID" value="ADH85424.1"/>
    <property type="molecule type" value="Genomic_DNA"/>
</dbReference>
<organism evidence="11 12">
    <name type="scientific">Desulfurivibrio alkaliphilus (strain DSM 19089 / UNIQEM U267 / AHT2)</name>
    <dbReference type="NCBI Taxonomy" id="589865"/>
    <lineage>
        <taxon>Bacteria</taxon>
        <taxon>Pseudomonadati</taxon>
        <taxon>Thermodesulfobacteriota</taxon>
        <taxon>Desulfobulbia</taxon>
        <taxon>Desulfobulbales</taxon>
        <taxon>Desulfobulbaceae</taxon>
        <taxon>Desulfurivibrio</taxon>
    </lineage>
</organism>
<keyword evidence="4 9" id="KW-1133">Transmembrane helix</keyword>
<dbReference type="RefSeq" id="WP_013162954.1">
    <property type="nucleotide sequence ID" value="NC_014216.1"/>
</dbReference>
<dbReference type="eggNOG" id="COG2976">
    <property type="taxonomic scope" value="Bacteria"/>
</dbReference>
<dbReference type="Proteomes" id="UP000001508">
    <property type="component" value="Chromosome"/>
</dbReference>
<feature type="domain" description="Ancillary SecYEG translocon subunit/Cell division coordinator CpoB TPR" evidence="10">
    <location>
        <begin position="35"/>
        <end position="208"/>
    </location>
</feature>
<reference evidence="12" key="1">
    <citation type="submission" date="2010-02" db="EMBL/GenBank/DDBJ databases">
        <title>Complete sequence of Desulfurivibrio alkaliphilus AHT2.</title>
        <authorList>
            <consortium name="US DOE Joint Genome Institute"/>
            <person name="Pitluck S."/>
            <person name="Chertkov O."/>
            <person name="Detter J.C."/>
            <person name="Han C."/>
            <person name="Tapia R."/>
            <person name="Larimer F."/>
            <person name="Land M."/>
            <person name="Hauser L."/>
            <person name="Kyrpides N."/>
            <person name="Mikhailova N."/>
            <person name="Sorokin D.Y."/>
            <person name="Muyzer G."/>
            <person name="Woyke T."/>
        </authorList>
    </citation>
    <scope>NUCLEOTIDE SEQUENCE [LARGE SCALE GENOMIC DNA]</scope>
    <source>
        <strain evidence="12">DSM 19089 / UNIQEM U267 / AHT2</strain>
    </source>
</reference>
<dbReference type="InterPro" id="IPR026039">
    <property type="entry name" value="YfgM"/>
</dbReference>
<dbReference type="PANTHER" id="PTHR38035">
    <property type="entry name" value="UPF0070 PROTEIN YFGM"/>
    <property type="match status" value="1"/>
</dbReference>
<keyword evidence="2" id="KW-1003">Cell membrane</keyword>
<protein>
    <recommendedName>
        <fullName evidence="8">Ancillary SecYEG translocon subunit</fullName>
    </recommendedName>
</protein>
<proteinExistence type="inferred from homology"/>
<comment type="similarity">
    <text evidence="7">Belongs to the YfgM family.</text>
</comment>
<dbReference type="KEGG" id="dak:DaAHT2_0720"/>
<dbReference type="SUPFAM" id="SSF48452">
    <property type="entry name" value="TPR-like"/>
    <property type="match status" value="1"/>
</dbReference>
<keyword evidence="3 9" id="KW-0812">Transmembrane</keyword>
<evidence type="ECO:0000256" key="9">
    <source>
        <dbReference type="SAM" id="Phobius"/>
    </source>
</evidence>
<evidence type="ECO:0000313" key="12">
    <source>
        <dbReference type="Proteomes" id="UP000001508"/>
    </source>
</evidence>
<dbReference type="GO" id="GO:0005886">
    <property type="term" value="C:plasma membrane"/>
    <property type="evidence" value="ECO:0007669"/>
    <property type="project" value="UniProtKB-SubCell"/>
</dbReference>
<evidence type="ECO:0000259" key="10">
    <source>
        <dbReference type="Pfam" id="PF09976"/>
    </source>
</evidence>
<evidence type="ECO:0000313" key="11">
    <source>
        <dbReference type="EMBL" id="ADH85424.1"/>
    </source>
</evidence>
<evidence type="ECO:0000256" key="1">
    <source>
        <dbReference type="ARBA" id="ARBA00004401"/>
    </source>
</evidence>
<feature type="transmembrane region" description="Helical" evidence="9">
    <location>
        <begin position="39"/>
        <end position="59"/>
    </location>
</feature>
<dbReference type="AlphaFoldDB" id="D6Z1G9"/>
<dbReference type="HOGENOM" id="CLU_1243667_0_0_7"/>
<evidence type="ECO:0000256" key="4">
    <source>
        <dbReference type="ARBA" id="ARBA00022989"/>
    </source>
</evidence>
<sequence length="222" mass="24517">MAEKKIFQPGKLKPAGSGTTNFFDELNLPPAAAEFLNVWYRHILAAIGIVVVAILTWSLSQQYVTSRAEQSSQQLSVAMQIADPAARAQALEEVASSYRRTGAGIWSRIELAHLARDAGDLEGAAQAYQELLGTISRRDARRPMVQLSLAQVLSELGQDEQALRYYRELAETPGFEAWGLLGTGDVMARRGDTEAAREKYRQVTEKTNAPLLVLEQAESRLR</sequence>
<gene>
    <name evidence="11" type="ordered locus">DaAHT2_0720</name>
</gene>